<dbReference type="SUPFAM" id="SSF53850">
    <property type="entry name" value="Periplasmic binding protein-like II"/>
    <property type="match status" value="1"/>
</dbReference>
<dbReference type="GO" id="GO:0042597">
    <property type="term" value="C:periplasmic space"/>
    <property type="evidence" value="ECO:0007669"/>
    <property type="project" value="UniProtKB-ARBA"/>
</dbReference>
<dbReference type="Gene3D" id="3.10.105.10">
    <property type="entry name" value="Dipeptide-binding Protein, Domain 3"/>
    <property type="match status" value="1"/>
</dbReference>
<dbReference type="GO" id="GO:0043190">
    <property type="term" value="C:ATP-binding cassette (ABC) transporter complex"/>
    <property type="evidence" value="ECO:0007669"/>
    <property type="project" value="InterPro"/>
</dbReference>
<gene>
    <name evidence="4" type="ORF">C4544_05970</name>
</gene>
<dbReference type="PANTHER" id="PTHR30290">
    <property type="entry name" value="PERIPLASMIC BINDING COMPONENT OF ABC TRANSPORTER"/>
    <property type="match status" value="1"/>
</dbReference>
<dbReference type="PROSITE" id="PS51257">
    <property type="entry name" value="PROKAR_LIPOPROTEIN"/>
    <property type="match status" value="1"/>
</dbReference>
<dbReference type="PIRSF" id="PIRSF002741">
    <property type="entry name" value="MppA"/>
    <property type="match status" value="1"/>
</dbReference>
<dbReference type="AlphaFoldDB" id="A0A419DAM2"/>
<sequence>MIYRRLSVNKWLFDTIIVLSLILLLACSLVVKEKSPEAIPQAPVPTEFKRLTPNLVETSMPVYGGTLTVSLPTPRSFDGHQNVGYGPPAVLPTFNQLVMFDNTYKECVPETIIGDLAESWEQSQDGTEITFRLHQGVTWHDGMPFTADDVVYSLDKMTDPKRSAISERFPAYESTERTNDNTVKINLKYASAGFLLALANPDSVIQAQHLAGTDDTSADFMIGTGPWILNEYLPRVHLKYKRNPSYFKKDRYGNQFPYLDELYFVQTGSTGGDDAFVAGQLDVRSAYVSGITLDRYQYMKKGAPEALIEPKSSEAGVALYLNMKHKPLDDIRVRRAMGLIIDQRNLIVGHSGDPIFGIPGQGFLQPAFGLPKGEVAKFMGWDVPMEDRIAEAQRLMTEAGYADGFQLNMISSAAAGQTTQDYVGTNLVFADALRRYLKINCEIYPLTGAELTLRLKEDKYDIYTNALDVGQDPAQLLAYFGSGGQGNYSHYSNIDLDILLGELDIIINPIKRQEQIWEIERLLLTDLPALPTGIFPMRFMFYYPYVKNLRYMNALYSNVCRFEDVWIDNSIK</sequence>
<accession>A0A419DAM2</accession>
<dbReference type="Proteomes" id="UP000285655">
    <property type="component" value="Unassembled WGS sequence"/>
</dbReference>
<feature type="domain" description="Solute-binding protein family 5" evidence="3">
    <location>
        <begin position="112"/>
        <end position="485"/>
    </location>
</feature>
<evidence type="ECO:0000313" key="4">
    <source>
        <dbReference type="EMBL" id="RJO60176.1"/>
    </source>
</evidence>
<dbReference type="Gene3D" id="3.40.190.10">
    <property type="entry name" value="Periplasmic binding protein-like II"/>
    <property type="match status" value="1"/>
</dbReference>
<dbReference type="InterPro" id="IPR039424">
    <property type="entry name" value="SBP_5"/>
</dbReference>
<organism evidence="4 5">
    <name type="scientific">candidate division WS5 bacterium</name>
    <dbReference type="NCBI Taxonomy" id="2093353"/>
    <lineage>
        <taxon>Bacteria</taxon>
        <taxon>candidate division WS5</taxon>
    </lineage>
</organism>
<reference evidence="4 5" key="1">
    <citation type="journal article" date="2017" name="ISME J.">
        <title>Energy and carbon metabolisms in a deep terrestrial subsurface fluid microbial community.</title>
        <authorList>
            <person name="Momper L."/>
            <person name="Jungbluth S.P."/>
            <person name="Lee M.D."/>
            <person name="Amend J.P."/>
        </authorList>
    </citation>
    <scope>NUCLEOTIDE SEQUENCE [LARGE SCALE GENOMIC DNA]</scope>
    <source>
        <strain evidence="4">SURF_29</strain>
    </source>
</reference>
<dbReference type="PANTHER" id="PTHR30290:SF38">
    <property type="entry name" value="D,D-DIPEPTIDE-BINDING PERIPLASMIC PROTEIN DDPA-RELATED"/>
    <property type="match status" value="1"/>
</dbReference>
<evidence type="ECO:0000256" key="2">
    <source>
        <dbReference type="SAM" id="Phobius"/>
    </source>
</evidence>
<protein>
    <submittedName>
        <fullName evidence="4">ABC transporter substrate-binding protein</fullName>
    </submittedName>
</protein>
<proteinExistence type="predicted"/>
<name>A0A419DAM2_9BACT</name>
<dbReference type="GO" id="GO:0015833">
    <property type="term" value="P:peptide transport"/>
    <property type="evidence" value="ECO:0007669"/>
    <property type="project" value="TreeGrafter"/>
</dbReference>
<dbReference type="InterPro" id="IPR030678">
    <property type="entry name" value="Peptide/Ni-bd"/>
</dbReference>
<dbReference type="EMBL" id="QZJW01000052">
    <property type="protein sequence ID" value="RJO60176.1"/>
    <property type="molecule type" value="Genomic_DNA"/>
</dbReference>
<feature type="transmembrane region" description="Helical" evidence="2">
    <location>
        <begin position="12"/>
        <end position="31"/>
    </location>
</feature>
<dbReference type="GO" id="GO:1904680">
    <property type="term" value="F:peptide transmembrane transporter activity"/>
    <property type="evidence" value="ECO:0007669"/>
    <property type="project" value="TreeGrafter"/>
</dbReference>
<keyword evidence="2" id="KW-0812">Transmembrane</keyword>
<keyword evidence="2" id="KW-0472">Membrane</keyword>
<keyword evidence="1" id="KW-0732">Signal</keyword>
<dbReference type="CDD" id="cd00995">
    <property type="entry name" value="PBP2_NikA_DppA_OppA_like"/>
    <property type="match status" value="1"/>
</dbReference>
<dbReference type="InterPro" id="IPR000914">
    <property type="entry name" value="SBP_5_dom"/>
</dbReference>
<dbReference type="Pfam" id="PF00496">
    <property type="entry name" value="SBP_bac_5"/>
    <property type="match status" value="1"/>
</dbReference>
<keyword evidence="2" id="KW-1133">Transmembrane helix</keyword>
<evidence type="ECO:0000256" key="1">
    <source>
        <dbReference type="ARBA" id="ARBA00022729"/>
    </source>
</evidence>
<comment type="caution">
    <text evidence="4">The sequence shown here is derived from an EMBL/GenBank/DDBJ whole genome shotgun (WGS) entry which is preliminary data.</text>
</comment>
<evidence type="ECO:0000313" key="5">
    <source>
        <dbReference type="Proteomes" id="UP000285655"/>
    </source>
</evidence>
<evidence type="ECO:0000259" key="3">
    <source>
        <dbReference type="Pfam" id="PF00496"/>
    </source>
</evidence>